<proteinExistence type="predicted"/>
<organism evidence="2 3">
    <name type="scientific">Cirrhinus mrigala</name>
    <name type="common">Mrigala</name>
    <dbReference type="NCBI Taxonomy" id="683832"/>
    <lineage>
        <taxon>Eukaryota</taxon>
        <taxon>Metazoa</taxon>
        <taxon>Chordata</taxon>
        <taxon>Craniata</taxon>
        <taxon>Vertebrata</taxon>
        <taxon>Euteleostomi</taxon>
        <taxon>Actinopterygii</taxon>
        <taxon>Neopterygii</taxon>
        <taxon>Teleostei</taxon>
        <taxon>Ostariophysi</taxon>
        <taxon>Cypriniformes</taxon>
        <taxon>Cyprinidae</taxon>
        <taxon>Labeoninae</taxon>
        <taxon>Labeonini</taxon>
        <taxon>Cirrhinus</taxon>
    </lineage>
</organism>
<keyword evidence="1" id="KW-0732">Signal</keyword>
<dbReference type="EMBL" id="JAMKFB020000013">
    <property type="protein sequence ID" value="KAL0177250.1"/>
    <property type="molecule type" value="Genomic_DNA"/>
</dbReference>
<protein>
    <submittedName>
        <fullName evidence="2">Uncharacterized protein</fullName>
    </submittedName>
</protein>
<feature type="non-terminal residue" evidence="2">
    <location>
        <position position="1"/>
    </location>
</feature>
<evidence type="ECO:0000313" key="3">
    <source>
        <dbReference type="Proteomes" id="UP001529510"/>
    </source>
</evidence>
<dbReference type="AlphaFoldDB" id="A0ABD0PU50"/>
<accession>A0ABD0PU50</accession>
<evidence type="ECO:0000256" key="1">
    <source>
        <dbReference type="SAM" id="SignalP"/>
    </source>
</evidence>
<feature type="non-terminal residue" evidence="2">
    <location>
        <position position="68"/>
    </location>
</feature>
<feature type="signal peptide" evidence="1">
    <location>
        <begin position="1"/>
        <end position="17"/>
    </location>
</feature>
<name>A0ABD0PU50_CIRMR</name>
<comment type="caution">
    <text evidence="2">The sequence shown here is derived from an EMBL/GenBank/DDBJ whole genome shotgun (WGS) entry which is preliminary data.</text>
</comment>
<dbReference type="Proteomes" id="UP001529510">
    <property type="component" value="Unassembled WGS sequence"/>
</dbReference>
<sequence>IPFRTLVVSLLSHQVLLQNLYDILLEEAGQNRHGSFLRYISMQNLAIIFDLLLDSYRTAREFDTRPGL</sequence>
<reference evidence="2 3" key="1">
    <citation type="submission" date="2024-05" db="EMBL/GenBank/DDBJ databases">
        <title>Genome sequencing and assembly of Indian major carp, Cirrhinus mrigala (Hamilton, 1822).</title>
        <authorList>
            <person name="Mohindra V."/>
            <person name="Chowdhury L.M."/>
            <person name="Lal K."/>
            <person name="Jena J.K."/>
        </authorList>
    </citation>
    <scope>NUCLEOTIDE SEQUENCE [LARGE SCALE GENOMIC DNA]</scope>
    <source>
        <strain evidence="2">CM1030</strain>
        <tissue evidence="2">Blood</tissue>
    </source>
</reference>
<keyword evidence="3" id="KW-1185">Reference proteome</keyword>
<gene>
    <name evidence="2" type="ORF">M9458_026144</name>
</gene>
<feature type="chain" id="PRO_5044882462" evidence="1">
    <location>
        <begin position="18"/>
        <end position="68"/>
    </location>
</feature>
<evidence type="ECO:0000313" key="2">
    <source>
        <dbReference type="EMBL" id="KAL0177250.1"/>
    </source>
</evidence>